<dbReference type="Gene3D" id="3.40.50.1820">
    <property type="entry name" value="alpha/beta hydrolase"/>
    <property type="match status" value="1"/>
</dbReference>
<evidence type="ECO:0000313" key="3">
    <source>
        <dbReference type="Proteomes" id="UP000027920"/>
    </source>
</evidence>
<dbReference type="GeneID" id="25283144"/>
<feature type="domain" description="Dienelactone hydrolase" evidence="1">
    <location>
        <begin position="34"/>
        <end position="240"/>
    </location>
</feature>
<dbReference type="STRING" id="1182545.A0A072P6I9"/>
<gene>
    <name evidence="2" type="ORF">A1O9_08231</name>
</gene>
<dbReference type="RefSeq" id="XP_013258071.1">
    <property type="nucleotide sequence ID" value="XM_013402617.1"/>
</dbReference>
<proteinExistence type="predicted"/>
<dbReference type="GO" id="GO:0016787">
    <property type="term" value="F:hydrolase activity"/>
    <property type="evidence" value="ECO:0007669"/>
    <property type="project" value="InterPro"/>
</dbReference>
<sequence length="246" mass="27423">MSECCLKGFRWEGEPKGQESKLTGTNCYVTGSTSDVAILVIHDVFGWTFPNIRLLADHYAEEVGATVYIPDFFGGTVLPFDVILDQSRWGELNLPEFLKANNKVSREPEIDECAKALRSQYKRVAAVGFCFGGPVVFRLGAKGRNLVDCISAAHPSFLEEEEIAKVGVPVQIIAPETDPLFTPELKTYSNATIPTLGIPYDYQHFPGLEHGFATRGDPKVDKERDGMLRAKNAAVLWFRQWLHDNN</sequence>
<dbReference type="Pfam" id="PF01738">
    <property type="entry name" value="DLH"/>
    <property type="match status" value="1"/>
</dbReference>
<organism evidence="2 3">
    <name type="scientific">Exophiala aquamarina CBS 119918</name>
    <dbReference type="NCBI Taxonomy" id="1182545"/>
    <lineage>
        <taxon>Eukaryota</taxon>
        <taxon>Fungi</taxon>
        <taxon>Dikarya</taxon>
        <taxon>Ascomycota</taxon>
        <taxon>Pezizomycotina</taxon>
        <taxon>Eurotiomycetes</taxon>
        <taxon>Chaetothyriomycetidae</taxon>
        <taxon>Chaetothyriales</taxon>
        <taxon>Herpotrichiellaceae</taxon>
        <taxon>Exophiala</taxon>
    </lineage>
</organism>
<keyword evidence="3" id="KW-1185">Reference proteome</keyword>
<evidence type="ECO:0000313" key="2">
    <source>
        <dbReference type="EMBL" id="KEF55481.1"/>
    </source>
</evidence>
<dbReference type="VEuPathDB" id="FungiDB:A1O9_08231"/>
<dbReference type="OrthoDB" id="10019231at2759"/>
<dbReference type="EMBL" id="AMGV01000007">
    <property type="protein sequence ID" value="KEF55481.1"/>
    <property type="molecule type" value="Genomic_DNA"/>
</dbReference>
<dbReference type="InterPro" id="IPR029058">
    <property type="entry name" value="AB_hydrolase_fold"/>
</dbReference>
<dbReference type="SUPFAM" id="SSF53474">
    <property type="entry name" value="alpha/beta-Hydrolases"/>
    <property type="match status" value="1"/>
</dbReference>
<protein>
    <submittedName>
        <fullName evidence="2">Esterase/lipase</fullName>
    </submittedName>
</protein>
<name>A0A072P6I9_9EURO</name>
<comment type="caution">
    <text evidence="2">The sequence shown here is derived from an EMBL/GenBank/DDBJ whole genome shotgun (WGS) entry which is preliminary data.</text>
</comment>
<dbReference type="AlphaFoldDB" id="A0A072P6I9"/>
<evidence type="ECO:0000259" key="1">
    <source>
        <dbReference type="Pfam" id="PF01738"/>
    </source>
</evidence>
<dbReference type="PANTHER" id="PTHR17630">
    <property type="entry name" value="DIENELACTONE HYDROLASE"/>
    <property type="match status" value="1"/>
</dbReference>
<reference evidence="2 3" key="1">
    <citation type="submission" date="2013-03" db="EMBL/GenBank/DDBJ databases">
        <title>The Genome Sequence of Exophiala aquamarina CBS 119918.</title>
        <authorList>
            <consortium name="The Broad Institute Genomics Platform"/>
            <person name="Cuomo C."/>
            <person name="de Hoog S."/>
            <person name="Gorbushina A."/>
            <person name="Walker B."/>
            <person name="Young S.K."/>
            <person name="Zeng Q."/>
            <person name="Gargeya S."/>
            <person name="Fitzgerald M."/>
            <person name="Haas B."/>
            <person name="Abouelleil A."/>
            <person name="Allen A.W."/>
            <person name="Alvarado L."/>
            <person name="Arachchi H.M."/>
            <person name="Berlin A.M."/>
            <person name="Chapman S.B."/>
            <person name="Gainer-Dewar J."/>
            <person name="Goldberg J."/>
            <person name="Griggs A."/>
            <person name="Gujja S."/>
            <person name="Hansen M."/>
            <person name="Howarth C."/>
            <person name="Imamovic A."/>
            <person name="Ireland A."/>
            <person name="Larimer J."/>
            <person name="McCowan C."/>
            <person name="Murphy C."/>
            <person name="Pearson M."/>
            <person name="Poon T.W."/>
            <person name="Priest M."/>
            <person name="Roberts A."/>
            <person name="Saif S."/>
            <person name="Shea T."/>
            <person name="Sisk P."/>
            <person name="Sykes S."/>
            <person name="Wortman J."/>
            <person name="Nusbaum C."/>
            <person name="Birren B."/>
        </authorList>
    </citation>
    <scope>NUCLEOTIDE SEQUENCE [LARGE SCALE GENOMIC DNA]</scope>
    <source>
        <strain evidence="2 3">CBS 119918</strain>
    </source>
</reference>
<dbReference type="PANTHER" id="PTHR17630:SF55">
    <property type="entry name" value="DIENELACTONE HYDROLASE FAMILY PROTEIN (AFU_ORTHOLOGUE AFUA_1G01900)"/>
    <property type="match status" value="1"/>
</dbReference>
<dbReference type="InterPro" id="IPR002925">
    <property type="entry name" value="Dienelactn_hydro"/>
</dbReference>
<dbReference type="HOGENOM" id="CLU_054590_2_1_1"/>
<accession>A0A072P6I9</accession>
<dbReference type="Proteomes" id="UP000027920">
    <property type="component" value="Unassembled WGS sequence"/>
</dbReference>